<feature type="domain" description="AMP-binding enzyme C-terminal" evidence="2">
    <location>
        <begin position="447"/>
        <end position="524"/>
    </location>
</feature>
<name>A0ABR4HEQ6_9EURO</name>
<evidence type="ECO:0000313" key="4">
    <source>
        <dbReference type="Proteomes" id="UP001610334"/>
    </source>
</evidence>
<accession>A0ABR4HEQ6</accession>
<dbReference type="PANTHER" id="PTHR24096">
    <property type="entry name" value="LONG-CHAIN-FATTY-ACID--COA LIGASE"/>
    <property type="match status" value="1"/>
</dbReference>
<evidence type="ECO:0000313" key="3">
    <source>
        <dbReference type="EMBL" id="KAL2813887.1"/>
    </source>
</evidence>
<evidence type="ECO:0000259" key="2">
    <source>
        <dbReference type="Pfam" id="PF13193"/>
    </source>
</evidence>
<evidence type="ECO:0000259" key="1">
    <source>
        <dbReference type="Pfam" id="PF00501"/>
    </source>
</evidence>
<dbReference type="PANTHER" id="PTHR24096:SF265">
    <property type="entry name" value="ENZYME, PUTATIVE (AFU_ORTHOLOGUE AFUA_5G14270)-RELATED"/>
    <property type="match status" value="1"/>
</dbReference>
<dbReference type="InterPro" id="IPR042099">
    <property type="entry name" value="ANL_N_sf"/>
</dbReference>
<dbReference type="Gene3D" id="3.40.50.12780">
    <property type="entry name" value="N-terminal domain of ligase-like"/>
    <property type="match status" value="1"/>
</dbReference>
<dbReference type="Pfam" id="PF13193">
    <property type="entry name" value="AMP-binding_C"/>
    <property type="match status" value="1"/>
</dbReference>
<keyword evidence="4" id="KW-1185">Reference proteome</keyword>
<comment type="caution">
    <text evidence="3">The sequence shown here is derived from an EMBL/GenBank/DDBJ whole genome shotgun (WGS) entry which is preliminary data.</text>
</comment>
<dbReference type="InterPro" id="IPR045851">
    <property type="entry name" value="AMP-bd_C_sf"/>
</dbReference>
<proteinExistence type="predicted"/>
<dbReference type="EMBL" id="JBFXLT010000037">
    <property type="protein sequence ID" value="KAL2813887.1"/>
    <property type="molecule type" value="Genomic_DNA"/>
</dbReference>
<reference evidence="3 4" key="1">
    <citation type="submission" date="2024-07" db="EMBL/GenBank/DDBJ databases">
        <title>Section-level genome sequencing and comparative genomics of Aspergillus sections Usti and Cavernicolus.</title>
        <authorList>
            <consortium name="Lawrence Berkeley National Laboratory"/>
            <person name="Nybo J.L."/>
            <person name="Vesth T.C."/>
            <person name="Theobald S."/>
            <person name="Frisvad J.C."/>
            <person name="Larsen T.O."/>
            <person name="Kjaerboelling I."/>
            <person name="Rothschild-Mancinelli K."/>
            <person name="Lyhne E.K."/>
            <person name="Kogle M.E."/>
            <person name="Barry K."/>
            <person name="Clum A."/>
            <person name="Na H."/>
            <person name="Ledsgaard L."/>
            <person name="Lin J."/>
            <person name="Lipzen A."/>
            <person name="Kuo A."/>
            <person name="Riley R."/>
            <person name="Mondo S."/>
            <person name="Labutti K."/>
            <person name="Haridas S."/>
            <person name="Pangalinan J."/>
            <person name="Salamov A.A."/>
            <person name="Simmons B.A."/>
            <person name="Magnuson J.K."/>
            <person name="Chen J."/>
            <person name="Drula E."/>
            <person name="Henrissat B."/>
            <person name="Wiebenga A."/>
            <person name="Lubbers R.J."/>
            <person name="Gomes A.C."/>
            <person name="Makela M.R."/>
            <person name="Stajich J."/>
            <person name="Grigoriev I.V."/>
            <person name="Mortensen U.H."/>
            <person name="De Vries R.P."/>
            <person name="Baker S.E."/>
            <person name="Andersen M.R."/>
        </authorList>
    </citation>
    <scope>NUCLEOTIDE SEQUENCE [LARGE SCALE GENOMIC DNA]</scope>
    <source>
        <strain evidence="3 4">CBS 588.65</strain>
    </source>
</reference>
<dbReference type="InterPro" id="IPR025110">
    <property type="entry name" value="AMP-bd_C"/>
</dbReference>
<dbReference type="CDD" id="cd05911">
    <property type="entry name" value="Firefly_Luc_like"/>
    <property type="match status" value="1"/>
</dbReference>
<feature type="domain" description="AMP-dependent synthetase/ligase" evidence="1">
    <location>
        <begin position="25"/>
        <end position="395"/>
    </location>
</feature>
<dbReference type="SUPFAM" id="SSF56801">
    <property type="entry name" value="Acetyl-CoA synthetase-like"/>
    <property type="match status" value="1"/>
</dbReference>
<gene>
    <name evidence="3" type="ORF">BJX63DRAFT_442764</name>
</gene>
<protein>
    <submittedName>
        <fullName evidence="3">Uncharacterized protein</fullName>
    </submittedName>
</protein>
<dbReference type="InterPro" id="IPR000873">
    <property type="entry name" value="AMP-dep_synth/lig_dom"/>
</dbReference>
<organism evidence="3 4">
    <name type="scientific">Aspergillus granulosus</name>
    <dbReference type="NCBI Taxonomy" id="176169"/>
    <lineage>
        <taxon>Eukaryota</taxon>
        <taxon>Fungi</taxon>
        <taxon>Dikarya</taxon>
        <taxon>Ascomycota</taxon>
        <taxon>Pezizomycotina</taxon>
        <taxon>Eurotiomycetes</taxon>
        <taxon>Eurotiomycetidae</taxon>
        <taxon>Eurotiales</taxon>
        <taxon>Aspergillaceae</taxon>
        <taxon>Aspergillus</taxon>
        <taxon>Aspergillus subgen. Nidulantes</taxon>
    </lineage>
</organism>
<dbReference type="Proteomes" id="UP001610334">
    <property type="component" value="Unassembled WGS sequence"/>
</dbReference>
<dbReference type="Gene3D" id="3.30.300.30">
    <property type="match status" value="1"/>
</dbReference>
<dbReference type="Pfam" id="PF00501">
    <property type="entry name" value="AMP-binding"/>
    <property type="match status" value="1"/>
</dbReference>
<sequence length="547" mass="60430">MIFEPERRVPIPATDVLSYLFSKPKYNPDKPVYIDVANPSRSISYNQARTIIRQLIAGLRAWGVKEGDCVAIHSFNDIYYTMLVLAIVGTGAIYTGTNPAYTSHELAHHFRASEVRFILSEPEILDPILAASKQVGIPESQIRVFHTQEDQSIPAGRVSWTELLKHGEDDWVAFDDIERAKKTPATRLFSSGTTGLPKAVTNTHHNFVAEQEIVYEAHPRGYEASWLVAIPIFHAAAAPLTHFGILKAGFTTYMMRRFDLPIYLSTVMKYSITDLILVPPIAIAILMNELTHTRPFLKSIRIGTCGGAPLDKEVQGRVKKLFGEGAALNQVWGMTETSCVATMFPFPEDDTTGSVGRLIPNLEAKLINDAGENISAYDTRGELCVRGPTITPGYYKNPTANAESFDADGWFHTGDIAYCEGGTKRWYIVDRKKELIKVRGFQVAPPELEGVLLSHPLILDAAVIGLRGVVEGTELVRAYVVKKGGEELGEEEVKSFLAGKLAKYKALTGGVRFIEAIPKNASGKILKKVLREEAEKEIKAGMIKVKL</sequence>